<gene>
    <name evidence="1" type="ORF">L1987_86813</name>
</gene>
<accession>A0ACB8Y0H9</accession>
<comment type="caution">
    <text evidence="1">The sequence shown here is derived from an EMBL/GenBank/DDBJ whole genome shotgun (WGS) entry which is preliminary data.</text>
</comment>
<evidence type="ECO:0000313" key="2">
    <source>
        <dbReference type="Proteomes" id="UP001056120"/>
    </source>
</evidence>
<organism evidence="1 2">
    <name type="scientific">Smallanthus sonchifolius</name>
    <dbReference type="NCBI Taxonomy" id="185202"/>
    <lineage>
        <taxon>Eukaryota</taxon>
        <taxon>Viridiplantae</taxon>
        <taxon>Streptophyta</taxon>
        <taxon>Embryophyta</taxon>
        <taxon>Tracheophyta</taxon>
        <taxon>Spermatophyta</taxon>
        <taxon>Magnoliopsida</taxon>
        <taxon>eudicotyledons</taxon>
        <taxon>Gunneridae</taxon>
        <taxon>Pentapetalae</taxon>
        <taxon>asterids</taxon>
        <taxon>campanulids</taxon>
        <taxon>Asterales</taxon>
        <taxon>Asteraceae</taxon>
        <taxon>Asteroideae</taxon>
        <taxon>Heliantheae alliance</taxon>
        <taxon>Millerieae</taxon>
        <taxon>Smallanthus</taxon>
    </lineage>
</organism>
<sequence>MKIMGVSLFFIPAAVADLATGFTMQIKAPAYMAFTVETDVKMRDAPVTENGAQETGDNPVQMEADVKVEAPKKKIKKKTNIPVSEMVYGAMLPAESSGKGV</sequence>
<protein>
    <submittedName>
        <fullName evidence="1">Uncharacterized protein</fullName>
    </submittedName>
</protein>
<dbReference type="Proteomes" id="UP001056120">
    <property type="component" value="Linkage Group LG29"/>
</dbReference>
<reference evidence="2" key="1">
    <citation type="journal article" date="2022" name="Mol. Ecol. Resour.">
        <title>The genomes of chicory, endive, great burdock and yacon provide insights into Asteraceae palaeo-polyploidization history and plant inulin production.</title>
        <authorList>
            <person name="Fan W."/>
            <person name="Wang S."/>
            <person name="Wang H."/>
            <person name="Wang A."/>
            <person name="Jiang F."/>
            <person name="Liu H."/>
            <person name="Zhao H."/>
            <person name="Xu D."/>
            <person name="Zhang Y."/>
        </authorList>
    </citation>
    <scope>NUCLEOTIDE SEQUENCE [LARGE SCALE GENOMIC DNA]</scope>
    <source>
        <strain evidence="2">cv. Yunnan</strain>
    </source>
</reference>
<dbReference type="EMBL" id="CM042046">
    <property type="protein sequence ID" value="KAI3677191.1"/>
    <property type="molecule type" value="Genomic_DNA"/>
</dbReference>
<reference evidence="1 2" key="2">
    <citation type="journal article" date="2022" name="Mol. Ecol. Resour.">
        <title>The genomes of chicory, endive, great burdock and yacon provide insights into Asteraceae paleo-polyploidization history and plant inulin production.</title>
        <authorList>
            <person name="Fan W."/>
            <person name="Wang S."/>
            <person name="Wang H."/>
            <person name="Wang A."/>
            <person name="Jiang F."/>
            <person name="Liu H."/>
            <person name="Zhao H."/>
            <person name="Xu D."/>
            <person name="Zhang Y."/>
        </authorList>
    </citation>
    <scope>NUCLEOTIDE SEQUENCE [LARGE SCALE GENOMIC DNA]</scope>
    <source>
        <strain evidence="2">cv. Yunnan</strain>
        <tissue evidence="1">Leaves</tissue>
    </source>
</reference>
<keyword evidence="2" id="KW-1185">Reference proteome</keyword>
<evidence type="ECO:0000313" key="1">
    <source>
        <dbReference type="EMBL" id="KAI3677191.1"/>
    </source>
</evidence>
<proteinExistence type="predicted"/>
<name>A0ACB8Y0H9_9ASTR</name>